<dbReference type="KEGG" id="kbi:30204805"/>
<reference evidence="3" key="2">
    <citation type="submission" date="2013-07" db="EMBL/GenBank/DDBJ databases">
        <authorList>
            <consortium name="The Broad Institute Genome Sequencing Platform"/>
            <person name="Cuomo C."/>
            <person name="Litvintseva A."/>
            <person name="Chen Y."/>
            <person name="Heitman J."/>
            <person name="Sun S."/>
            <person name="Springer D."/>
            <person name="Dromer F."/>
            <person name="Young S.K."/>
            <person name="Zeng Q."/>
            <person name="Gargeya S."/>
            <person name="Fitzgerald M."/>
            <person name="Abouelleil A."/>
            <person name="Alvarado L."/>
            <person name="Berlin A.M."/>
            <person name="Chapman S.B."/>
            <person name="Dewar J."/>
            <person name="Goldberg J."/>
            <person name="Griggs A."/>
            <person name="Gujja S."/>
            <person name="Hansen M."/>
            <person name="Howarth C."/>
            <person name="Imamovic A."/>
            <person name="Larimer J."/>
            <person name="McCowan C."/>
            <person name="Murphy C."/>
            <person name="Pearson M."/>
            <person name="Priest M."/>
            <person name="Roberts A."/>
            <person name="Saif S."/>
            <person name="Shea T."/>
            <person name="Sykes S."/>
            <person name="Wortman J."/>
            <person name="Nusbaum C."/>
            <person name="Birren B."/>
        </authorList>
    </citation>
    <scope>NUCLEOTIDE SEQUENCE</scope>
    <source>
        <strain evidence="3">CBS 10118</strain>
    </source>
</reference>
<keyword evidence="4" id="KW-1185">Reference proteome</keyword>
<accession>A0A1B9GD24</accession>
<dbReference type="RefSeq" id="XP_019049986.1">
    <property type="nucleotide sequence ID" value="XM_019187108.1"/>
</dbReference>
<proteinExistence type="predicted"/>
<name>A0A1B9GD24_9TREE</name>
<sequence length="183" mass="20649">MSTEPTESPSKHTVKWQDPKGNKAERASWVHQIDFLLKTTQGTGKETVFMAESHWHRDGKPDQVEWTLGPVTPSGVTPKRHVSDDDAHGTYTIIAETTDERRRSQGRHAPGFWNIRSNKSEIFGDILCTATDQGVKMVMGNQYPNAYVEVENTVKPGWKWRLWDGRVVTVYSGTDKSSCRSSS</sequence>
<evidence type="ECO:0000313" key="4">
    <source>
        <dbReference type="Proteomes" id="UP000092730"/>
    </source>
</evidence>
<gene>
    <name evidence="2" type="ORF">I302_00406</name>
    <name evidence="3" type="ORF">I302_101730</name>
</gene>
<feature type="region of interest" description="Disordered" evidence="1">
    <location>
        <begin position="1"/>
        <end position="23"/>
    </location>
</feature>
<dbReference type="Proteomes" id="UP000092730">
    <property type="component" value="Chromosome 1"/>
</dbReference>
<protein>
    <submittedName>
        <fullName evidence="2">Uncharacterized protein</fullName>
    </submittedName>
</protein>
<evidence type="ECO:0000256" key="1">
    <source>
        <dbReference type="SAM" id="MobiDB-lite"/>
    </source>
</evidence>
<reference evidence="2" key="1">
    <citation type="submission" date="2013-07" db="EMBL/GenBank/DDBJ databases">
        <title>The Genome Sequence of Cryptococcus bestiolae CBS10118.</title>
        <authorList>
            <consortium name="The Broad Institute Genome Sequencing Platform"/>
            <person name="Cuomo C."/>
            <person name="Litvintseva A."/>
            <person name="Chen Y."/>
            <person name="Heitman J."/>
            <person name="Sun S."/>
            <person name="Springer D."/>
            <person name="Dromer F."/>
            <person name="Young S.K."/>
            <person name="Zeng Q."/>
            <person name="Gargeya S."/>
            <person name="Fitzgerald M."/>
            <person name="Abouelleil A."/>
            <person name="Alvarado L."/>
            <person name="Berlin A.M."/>
            <person name="Chapman S.B."/>
            <person name="Dewar J."/>
            <person name="Goldberg J."/>
            <person name="Griggs A."/>
            <person name="Gujja S."/>
            <person name="Hansen M."/>
            <person name="Howarth C."/>
            <person name="Imamovic A."/>
            <person name="Larimer J."/>
            <person name="McCowan C."/>
            <person name="Murphy C."/>
            <person name="Pearson M."/>
            <person name="Priest M."/>
            <person name="Roberts A."/>
            <person name="Saif S."/>
            <person name="Shea T."/>
            <person name="Sykes S."/>
            <person name="Wortman J."/>
            <person name="Nusbaum C."/>
            <person name="Birren B."/>
        </authorList>
    </citation>
    <scope>NUCLEOTIDE SEQUENCE [LARGE SCALE GENOMIC DNA]</scope>
    <source>
        <strain evidence="2">CBS 10118</strain>
    </source>
</reference>
<reference evidence="3" key="4">
    <citation type="submission" date="2024-02" db="EMBL/GenBank/DDBJ databases">
        <title>Comparative genomics of Cryptococcus and Kwoniella reveals pathogenesis evolution and contrasting modes of karyotype evolution via chromosome fusion or intercentromeric recombination.</title>
        <authorList>
            <person name="Coelho M.A."/>
            <person name="David-Palma M."/>
            <person name="Shea T."/>
            <person name="Bowers K."/>
            <person name="McGinley-Smith S."/>
            <person name="Mohammad A.W."/>
            <person name="Gnirke A."/>
            <person name="Yurkov A.M."/>
            <person name="Nowrousian M."/>
            <person name="Sun S."/>
            <person name="Cuomo C.A."/>
            <person name="Heitman J."/>
        </authorList>
    </citation>
    <scope>NUCLEOTIDE SEQUENCE</scope>
    <source>
        <strain evidence="3">CBS 10118</strain>
    </source>
</reference>
<dbReference type="VEuPathDB" id="FungiDB:I302_00406"/>
<organism evidence="2">
    <name type="scientific">Kwoniella bestiolae CBS 10118</name>
    <dbReference type="NCBI Taxonomy" id="1296100"/>
    <lineage>
        <taxon>Eukaryota</taxon>
        <taxon>Fungi</taxon>
        <taxon>Dikarya</taxon>
        <taxon>Basidiomycota</taxon>
        <taxon>Agaricomycotina</taxon>
        <taxon>Tremellomycetes</taxon>
        <taxon>Tremellales</taxon>
        <taxon>Cryptococcaceae</taxon>
        <taxon>Kwoniella</taxon>
    </lineage>
</organism>
<evidence type="ECO:0000313" key="2">
    <source>
        <dbReference type="EMBL" id="OCF28916.1"/>
    </source>
</evidence>
<dbReference type="EMBL" id="CP144541">
    <property type="protein sequence ID" value="WVW79760.1"/>
    <property type="molecule type" value="Genomic_DNA"/>
</dbReference>
<reference evidence="2" key="3">
    <citation type="submission" date="2014-01" db="EMBL/GenBank/DDBJ databases">
        <title>Evolution of pathogenesis and genome organization in the Tremellales.</title>
        <authorList>
            <person name="Cuomo C."/>
            <person name="Litvintseva A."/>
            <person name="Heitman J."/>
            <person name="Chen Y."/>
            <person name="Sun S."/>
            <person name="Springer D."/>
            <person name="Dromer F."/>
            <person name="Young S."/>
            <person name="Zeng Q."/>
            <person name="Chapman S."/>
            <person name="Gujja S."/>
            <person name="Saif S."/>
            <person name="Birren B."/>
        </authorList>
    </citation>
    <scope>NUCLEOTIDE SEQUENCE</scope>
    <source>
        <strain evidence="2">CBS 10118</strain>
    </source>
</reference>
<dbReference type="AlphaFoldDB" id="A0A1B9GD24"/>
<dbReference type="GeneID" id="30204805"/>
<evidence type="ECO:0000313" key="3">
    <source>
        <dbReference type="EMBL" id="WVW79760.1"/>
    </source>
</evidence>
<dbReference type="EMBL" id="KI894018">
    <property type="protein sequence ID" value="OCF28916.1"/>
    <property type="molecule type" value="Genomic_DNA"/>
</dbReference>